<dbReference type="PROSITE" id="PS00626">
    <property type="entry name" value="RCC1_2"/>
    <property type="match status" value="2"/>
</dbReference>
<dbReference type="InterPro" id="IPR001965">
    <property type="entry name" value="Znf_PHD"/>
</dbReference>
<feature type="region of interest" description="Disordered" evidence="7">
    <location>
        <begin position="406"/>
        <end position="434"/>
    </location>
</feature>
<feature type="region of interest" description="Disordered" evidence="7">
    <location>
        <begin position="245"/>
        <end position="312"/>
    </location>
</feature>
<feature type="compositionally biased region" description="Polar residues" evidence="7">
    <location>
        <begin position="180"/>
        <end position="197"/>
    </location>
</feature>
<dbReference type="Pfam" id="PF00628">
    <property type="entry name" value="PHD"/>
    <property type="match status" value="1"/>
</dbReference>
<feature type="region of interest" description="Disordered" evidence="7">
    <location>
        <begin position="565"/>
        <end position="643"/>
    </location>
</feature>
<dbReference type="Gene3D" id="2.130.10.30">
    <property type="entry name" value="Regulator of chromosome condensation 1/beta-lactamase-inhibitor protein II"/>
    <property type="match status" value="2"/>
</dbReference>
<dbReference type="GO" id="GO:0008270">
    <property type="term" value="F:zinc ion binding"/>
    <property type="evidence" value="ECO:0007669"/>
    <property type="project" value="UniProtKB-KW"/>
</dbReference>
<reference evidence="9 10" key="1">
    <citation type="submission" date="2018-02" db="EMBL/GenBank/DDBJ databases">
        <title>Genome sequence of the basidiomycete white-rot fungus Phlebia centrifuga.</title>
        <authorList>
            <person name="Granchi Z."/>
            <person name="Peng M."/>
            <person name="de Vries R.P."/>
            <person name="Hilden K."/>
            <person name="Makela M.R."/>
            <person name="Grigoriev I."/>
            <person name="Riley R."/>
        </authorList>
    </citation>
    <scope>NUCLEOTIDE SEQUENCE [LARGE SCALE GENOMIC DNA]</scope>
    <source>
        <strain evidence="9 10">FBCC195</strain>
    </source>
</reference>
<feature type="domain" description="PHD-type" evidence="8">
    <location>
        <begin position="1720"/>
        <end position="1771"/>
    </location>
</feature>
<dbReference type="PROSITE" id="PS01359">
    <property type="entry name" value="ZF_PHD_1"/>
    <property type="match status" value="1"/>
</dbReference>
<organism evidence="9 10">
    <name type="scientific">Hermanssonia centrifuga</name>
    <dbReference type="NCBI Taxonomy" id="98765"/>
    <lineage>
        <taxon>Eukaryota</taxon>
        <taxon>Fungi</taxon>
        <taxon>Dikarya</taxon>
        <taxon>Basidiomycota</taxon>
        <taxon>Agaricomycotina</taxon>
        <taxon>Agaricomycetes</taxon>
        <taxon>Polyporales</taxon>
        <taxon>Meruliaceae</taxon>
        <taxon>Hermanssonia</taxon>
    </lineage>
</organism>
<evidence type="ECO:0000256" key="3">
    <source>
        <dbReference type="ARBA" id="ARBA00022771"/>
    </source>
</evidence>
<evidence type="ECO:0000259" key="8">
    <source>
        <dbReference type="PROSITE" id="PS50016"/>
    </source>
</evidence>
<dbReference type="CDD" id="cd00067">
    <property type="entry name" value="GAL4"/>
    <property type="match status" value="1"/>
</dbReference>
<feature type="compositionally biased region" description="Basic and acidic residues" evidence="7">
    <location>
        <begin position="569"/>
        <end position="580"/>
    </location>
</feature>
<feature type="compositionally biased region" description="Basic and acidic residues" evidence="7">
    <location>
        <begin position="158"/>
        <end position="170"/>
    </location>
</feature>
<dbReference type="InterPro" id="IPR000408">
    <property type="entry name" value="Reg_chr_condens"/>
</dbReference>
<accession>A0A2R6NF87</accession>
<dbReference type="OrthoDB" id="5370059at2759"/>
<dbReference type="STRING" id="98765.A0A2R6NF87"/>
<feature type="compositionally biased region" description="Low complexity" evidence="7">
    <location>
        <begin position="582"/>
        <end position="595"/>
    </location>
</feature>
<dbReference type="SUPFAM" id="SSF57903">
    <property type="entry name" value="FYVE/PHD zinc finger"/>
    <property type="match status" value="1"/>
</dbReference>
<protein>
    <recommendedName>
        <fullName evidence="8">PHD-type domain-containing protein</fullName>
    </recommendedName>
</protein>
<dbReference type="Gene3D" id="3.30.40.10">
    <property type="entry name" value="Zinc/RING finger domain, C3HC4 (zinc finger)"/>
    <property type="match status" value="1"/>
</dbReference>
<dbReference type="InterPro" id="IPR011011">
    <property type="entry name" value="Znf_FYVE_PHD"/>
</dbReference>
<dbReference type="GO" id="GO:0016020">
    <property type="term" value="C:membrane"/>
    <property type="evidence" value="ECO:0007669"/>
    <property type="project" value="TreeGrafter"/>
</dbReference>
<feature type="region of interest" description="Disordered" evidence="7">
    <location>
        <begin position="1330"/>
        <end position="1351"/>
    </location>
</feature>
<evidence type="ECO:0000256" key="7">
    <source>
        <dbReference type="SAM" id="MobiDB-lite"/>
    </source>
</evidence>
<keyword evidence="2" id="KW-0677">Repeat</keyword>
<evidence type="ECO:0000256" key="1">
    <source>
        <dbReference type="ARBA" id="ARBA00022723"/>
    </source>
</evidence>
<dbReference type="InterPro" id="IPR019786">
    <property type="entry name" value="Zinc_finger_PHD-type_CS"/>
</dbReference>
<feature type="compositionally biased region" description="Basic residues" evidence="7">
    <location>
        <begin position="245"/>
        <end position="259"/>
    </location>
</feature>
<dbReference type="InterPro" id="IPR009091">
    <property type="entry name" value="RCC1/BLIP-II"/>
</dbReference>
<dbReference type="PANTHER" id="PTHR46207">
    <property type="entry name" value="PROTEIN RCC2"/>
    <property type="match status" value="1"/>
</dbReference>
<dbReference type="PROSITE" id="PS50016">
    <property type="entry name" value="ZF_PHD_2"/>
    <property type="match status" value="1"/>
</dbReference>
<proteinExistence type="predicted"/>
<dbReference type="InterPro" id="IPR028641">
    <property type="entry name" value="RCC2"/>
</dbReference>
<feature type="region of interest" description="Disordered" evidence="7">
    <location>
        <begin position="655"/>
        <end position="680"/>
    </location>
</feature>
<evidence type="ECO:0000313" key="9">
    <source>
        <dbReference type="EMBL" id="PSR71045.1"/>
    </source>
</evidence>
<feature type="compositionally biased region" description="Basic and acidic residues" evidence="7">
    <location>
        <begin position="118"/>
        <end position="138"/>
    </location>
</feature>
<feature type="compositionally biased region" description="Polar residues" evidence="7">
    <location>
        <begin position="1"/>
        <end position="17"/>
    </location>
</feature>
<feature type="region of interest" description="Disordered" evidence="7">
    <location>
        <begin position="1793"/>
        <end position="1822"/>
    </location>
</feature>
<keyword evidence="1" id="KW-0479">Metal-binding</keyword>
<feature type="region of interest" description="Disordered" evidence="7">
    <location>
        <begin position="519"/>
        <end position="544"/>
    </location>
</feature>
<keyword evidence="4" id="KW-0862">Zinc</keyword>
<evidence type="ECO:0000256" key="6">
    <source>
        <dbReference type="PROSITE-ProRule" id="PRU00235"/>
    </source>
</evidence>
<dbReference type="Pfam" id="PF25390">
    <property type="entry name" value="WD40_RLD"/>
    <property type="match status" value="1"/>
</dbReference>
<name>A0A2R6NF87_9APHY</name>
<feature type="repeat" description="RCC1" evidence="6">
    <location>
        <begin position="1564"/>
        <end position="1621"/>
    </location>
</feature>
<dbReference type="PANTHER" id="PTHR46207:SF1">
    <property type="entry name" value="PROTEIN RCC2"/>
    <property type="match status" value="1"/>
</dbReference>
<feature type="repeat" description="RCC1" evidence="6">
    <location>
        <begin position="1500"/>
        <end position="1563"/>
    </location>
</feature>
<dbReference type="SUPFAM" id="SSF50985">
    <property type="entry name" value="RCC1/BLIP-II"/>
    <property type="match status" value="1"/>
</dbReference>
<dbReference type="PROSITE" id="PS50012">
    <property type="entry name" value="RCC1_3"/>
    <property type="match status" value="4"/>
</dbReference>
<dbReference type="GO" id="GO:0000981">
    <property type="term" value="F:DNA-binding transcription factor activity, RNA polymerase II-specific"/>
    <property type="evidence" value="ECO:0007669"/>
    <property type="project" value="InterPro"/>
</dbReference>
<feature type="repeat" description="RCC1" evidence="6">
    <location>
        <begin position="1386"/>
        <end position="1443"/>
    </location>
</feature>
<feature type="compositionally biased region" description="Basic residues" evidence="7">
    <location>
        <begin position="1806"/>
        <end position="1822"/>
    </location>
</feature>
<feature type="repeat" description="RCC1" evidence="6">
    <location>
        <begin position="1649"/>
        <end position="1703"/>
    </location>
</feature>
<dbReference type="GO" id="GO:0031267">
    <property type="term" value="F:small GTPase binding"/>
    <property type="evidence" value="ECO:0007669"/>
    <property type="project" value="TreeGrafter"/>
</dbReference>
<dbReference type="EMBL" id="MLYV02001296">
    <property type="protein sequence ID" value="PSR71045.1"/>
    <property type="molecule type" value="Genomic_DNA"/>
</dbReference>
<feature type="region of interest" description="Disordered" evidence="7">
    <location>
        <begin position="118"/>
        <end position="197"/>
    </location>
</feature>
<dbReference type="PRINTS" id="PR00633">
    <property type="entry name" value="RCCNDNSATION"/>
</dbReference>
<dbReference type="InterPro" id="IPR019787">
    <property type="entry name" value="Znf_PHD-finger"/>
</dbReference>
<dbReference type="InterPro" id="IPR058923">
    <property type="entry name" value="RCC1-like_dom"/>
</dbReference>
<feature type="compositionally biased region" description="Polar residues" evidence="7">
    <location>
        <begin position="744"/>
        <end position="766"/>
    </location>
</feature>
<evidence type="ECO:0000256" key="2">
    <source>
        <dbReference type="ARBA" id="ARBA00022737"/>
    </source>
</evidence>
<feature type="region of interest" description="Disordered" evidence="7">
    <location>
        <begin position="480"/>
        <end position="500"/>
    </location>
</feature>
<comment type="caution">
    <text evidence="9">The sequence shown here is derived from an EMBL/GenBank/DDBJ whole genome shotgun (WGS) entry which is preliminary data.</text>
</comment>
<evidence type="ECO:0000313" key="10">
    <source>
        <dbReference type="Proteomes" id="UP000186601"/>
    </source>
</evidence>
<dbReference type="InterPro" id="IPR001138">
    <property type="entry name" value="Zn2Cys6_DnaBD"/>
</dbReference>
<dbReference type="Proteomes" id="UP000186601">
    <property type="component" value="Unassembled WGS sequence"/>
</dbReference>
<gene>
    <name evidence="9" type="ORF">PHLCEN_2v13093</name>
</gene>
<feature type="compositionally biased region" description="Basic residues" evidence="7">
    <location>
        <begin position="1330"/>
        <end position="1340"/>
    </location>
</feature>
<dbReference type="SMART" id="SM00249">
    <property type="entry name" value="PHD"/>
    <property type="match status" value="1"/>
</dbReference>
<keyword evidence="10" id="KW-1185">Reference proteome</keyword>
<feature type="region of interest" description="Disordered" evidence="7">
    <location>
        <begin position="730"/>
        <end position="766"/>
    </location>
</feature>
<feature type="compositionally biased region" description="Low complexity" evidence="7">
    <location>
        <begin position="618"/>
        <end position="641"/>
    </location>
</feature>
<evidence type="ECO:0000256" key="5">
    <source>
        <dbReference type="PROSITE-ProRule" id="PRU00146"/>
    </source>
</evidence>
<evidence type="ECO:0000256" key="4">
    <source>
        <dbReference type="ARBA" id="ARBA00022833"/>
    </source>
</evidence>
<feature type="compositionally biased region" description="Polar residues" evidence="7">
    <location>
        <begin position="530"/>
        <end position="544"/>
    </location>
</feature>
<dbReference type="InterPro" id="IPR013083">
    <property type="entry name" value="Znf_RING/FYVE/PHD"/>
</dbReference>
<feature type="region of interest" description="Disordered" evidence="7">
    <location>
        <begin position="1"/>
        <end position="25"/>
    </location>
</feature>
<keyword evidence="3 5" id="KW-0863">Zinc-finger</keyword>
<sequence length="1822" mass="198275">MSDPSTPNDTELPQPNDINEHVNDPLPEYTLNWGLHLSRPQKLPDSYDNRIDSSHIFVFAVHPVSGIERPFFVTPRPCENCAKIRQVCSRTRPACKRCNVAGRECIVADGWVKLSGPKCEKPKLKKNKEKEKEDERMAKKVKLSHPIAGPSSMQPANRELKPRPTTDHSDGPSILAPCTWNGSGPPTSPSISAPMSSTKNFPLIRSPVLSGKKGKAKASARKQGVSPEVAEFDNNKSILQKVATRKLSGRGRGRGRGRRGGSAGRNVSGRAKGKGSKDGTWVASDGKRWRAVTPPPYVPSTSSSIGKAPPHEAPRIWASSKSDLHEIIPALSTKMRNRIFFDDASLEPPIMFIEEKQGWPEDKWEDKENGILNLSIVREFTTIPQTPVPIDFEDDAGDGMNIVEEIEDDMSPSPNSSREASPVPRFSPLPHTYPESTSSSLHVSSMLKSQPPWSTPYSYRAPTYQEDRQYMTHAVSSLRSTVHDSPPNKHISDSPYVGPSKLTGAFGRQVEPFRMYEHEHYSHQPPPQEQPSLTYLPSHSSSENGLRAPVLSLVEGSYILPPPVSTHDAISHGDSHDSKYQRAASVSSASGSASGADRRSRGWASDADAAGDKDREVTPPTSLPYPSSSPRAAPSLCSSPPQDIQSALAEGRLQPPYRSSVHSDEQKEVSTTGQDAEVSLKDSIQGSETGLTNGGFHELGNNLDFLTERLASAPRNAALKASWETMAKSLSTSPTPPLTKISKHSSPIPQVAGTSNPAESRPDNQGISIAKANSSDAIQLLASVATESEKEPSTAKANSPDAIQLLASVATESGKEPSIAKANSPDAIQLLASVATESEKEPILNQEDSSSIDPLPLELPPEIQHLLNCNNFGIPISLVVSRDWELLPFTLIDTNHAIIFLGFFSIQELKHRIVDSRIETNGVETKRVIWNLRLHWVPGRESGNSKATLRWNPWWLPLSAEPPAEPPEVLPYALLPAYLCSDDEASEPAPSVASEVHIRKGWHCPKCGRLNVQRFLCFQTCSTDSCGAGNGMKPVGVMYVRDPHAMGLSAHPADRIPEGVHSQTYDLPLFGSREDGEIPDGMRTFVYTANNPDSPVIKHIYTCNRPSMQVEPNYLFRDLQLFVHLQWQKAATKLAIGPYFTYLAGFGHEGESTPDPWNKVPVCITRAREFMQNLGRRSGQYEAFTVDQLTVLAWHNTGSRKGSPFPARDTPVAILCLGADVEFSLSPRAGFPPVEVSMQLGQSPRRNLKASKVKYEVKDLADSDDDDDDEEPLFTRLGHTRSVSNSALVKASAKRKRQSELLLTLVHGDMLMLSGDEFELASNASLNHLNRPRLGRKSGANKKAQEEPLGPDLLEPHILRSLSNVKATGIYTSHSGCHCIVLDVEGVAWLFGRNEKSALGVPGELVSENAPIRLTAQELGAPNGTKFVYAACGRNHTLLVGDDGQLWTCGANNMGQCGHPVCPEVTKFKLVSGPKSDGNKDKVIKAAAGLNFSLILTDTGRVYAFGSAERGQLGNGKTGEHIVTGGKLVYDAEPEPLLIKALDGHTIVDVACGQQHAVALTSDGHIYVWGCNGYGRMGLGTGLQNDVLIPKVVPHFAGPNEKTRAGQIITGPTNTVVIDRQQMYFMAGKWKNTGEGSSGQPYSSFRYIQDVMAAVVEFYTGELGLGPEEPKSATKPTKHDPLNEIDVIQIAAGQNTTFFLAKPSDKLSDLPRHPVDVEPPEVCVVCNEDNGDDDSPLACDKCDYPYHIGCLDPPLDAVPDGEWFCPECEDEPGAPVAIGGVRKPVKRGVKSKAMFVDDEEDEHTGQKRKAPAKKAAPSKKRK</sequence>